<dbReference type="Proteomes" id="UP000536275">
    <property type="component" value="Unassembled WGS sequence"/>
</dbReference>
<dbReference type="AlphaFoldDB" id="A0A8H6F1I6"/>
<dbReference type="Gene3D" id="3.40.1180.10">
    <property type="entry name" value="Decaprenyl diphosphate synthase-like"/>
    <property type="match status" value="1"/>
</dbReference>
<sequence length="328" mass="37181">MSDWVSTFPGYKQVLLTCKKMLGRIIMTGPVPQHVGIIMDGNRRYAKTHKIEIKEGHSLGFDTMASILELLYESGVKCATVYAFSIENFKRSQYEVKWLMELAKSKFTQINQHGLLCEEYGVKIRILGNTKLLPRDVLEILEKTEEITKNNTRAVLNVCFPYTSRDEITHSIKSVVDEATKGGIDITEEAIDRHLYTKDVPPLDLLVRTSGTFRLSDFLLWQTVSPECAVVFVDKLWPAFKPWDMLKILLNWGFNKYMYGNPNGYGVSSNLVVKTPVDGELINTPKSTTGLDRYSEDEETEVSSNNLGTEEDTVTSEEEDSEGIVKKQ</sequence>
<evidence type="ECO:0000256" key="7">
    <source>
        <dbReference type="ARBA" id="ARBA00022842"/>
    </source>
</evidence>
<evidence type="ECO:0000256" key="13">
    <source>
        <dbReference type="SAM" id="MobiDB-lite"/>
    </source>
</evidence>
<dbReference type="FunFam" id="3.40.1180.10:FF:000002">
    <property type="entry name" value="Alkyl transferase"/>
    <property type="match status" value="1"/>
</dbReference>
<comment type="cofactor">
    <cofactor evidence="1">
        <name>Mg(2+)</name>
        <dbReference type="ChEBI" id="CHEBI:18420"/>
    </cofactor>
</comment>
<evidence type="ECO:0000256" key="8">
    <source>
        <dbReference type="ARBA" id="ARBA00023136"/>
    </source>
</evidence>
<name>A0A8H6F1I6_CANAX</name>
<evidence type="ECO:0000256" key="6">
    <source>
        <dbReference type="ARBA" id="ARBA00022824"/>
    </source>
</evidence>
<comment type="function">
    <text evidence="10">With NUS1, forms the dehydrodolichyl diphosphate synthase (DDS) complex, an essential component of the dolichol monophosphate (Dol-P) biosynthetic machinery. Adds multiple copies of isopentenyl pyrophosphate (IPP) to farnesyl pyrophosphate (FPP) to produce dehydrodolichyl diphosphate (Dedol-PP), a precursor of dolichol which is utilized as a sugar carrier in protein glycosylation in the endoplasmic reticulum (ER).</text>
</comment>
<organism evidence="14 15">
    <name type="scientific">Candida albicans</name>
    <name type="common">Yeast</name>
    <dbReference type="NCBI Taxonomy" id="5476"/>
    <lineage>
        <taxon>Eukaryota</taxon>
        <taxon>Fungi</taxon>
        <taxon>Dikarya</taxon>
        <taxon>Ascomycota</taxon>
        <taxon>Saccharomycotina</taxon>
        <taxon>Pichiomycetes</taxon>
        <taxon>Debaryomycetaceae</taxon>
        <taxon>Candida/Lodderomyces clade</taxon>
        <taxon>Candida</taxon>
    </lineage>
</organism>
<protein>
    <recommendedName>
        <fullName evidence="12">Alkyl transferase</fullName>
        <ecNumber evidence="12">2.5.1.-</ecNumber>
    </recommendedName>
</protein>
<dbReference type="GO" id="GO:0006888">
    <property type="term" value="P:endoplasmic reticulum to Golgi vesicle-mediated transport"/>
    <property type="evidence" value="ECO:0007669"/>
    <property type="project" value="EnsemblFungi"/>
</dbReference>
<dbReference type="PANTHER" id="PTHR10291">
    <property type="entry name" value="DEHYDRODOLICHYL DIPHOSPHATE SYNTHASE FAMILY MEMBER"/>
    <property type="match status" value="1"/>
</dbReference>
<keyword evidence="6" id="KW-0256">Endoplasmic reticulum</keyword>
<comment type="catalytic activity">
    <reaction evidence="9">
        <text>n isopentenyl diphosphate + (2E,6E)-farnesyl diphosphate = a di-trans,poly-cis-polyprenyl diphosphate + n diphosphate</text>
        <dbReference type="Rhea" id="RHEA:53008"/>
        <dbReference type="Rhea" id="RHEA-COMP:19494"/>
        <dbReference type="ChEBI" id="CHEBI:33019"/>
        <dbReference type="ChEBI" id="CHEBI:128769"/>
        <dbReference type="ChEBI" id="CHEBI:136960"/>
        <dbReference type="ChEBI" id="CHEBI:175763"/>
        <dbReference type="EC" id="2.5.1.87"/>
    </reaction>
</comment>
<reference evidence="14 15" key="1">
    <citation type="submission" date="2020-03" db="EMBL/GenBank/DDBJ databases">
        <title>FDA dAtabase for Regulatory Grade micrObial Sequences (FDA-ARGOS): Supporting development and validation of Infectious Disease Dx tests.</title>
        <authorList>
            <person name="Campos J."/>
            <person name="Goldberg B."/>
            <person name="Tallon L."/>
            <person name="Sadzewicz L."/>
            <person name="Vavikolanu K."/>
            <person name="Mehta A."/>
            <person name="Aluvathingal J."/>
            <person name="Nadendla S."/>
            <person name="Nandy P."/>
            <person name="Geyer C."/>
            <person name="Yan Y."/>
            <person name="Sichtig H."/>
        </authorList>
    </citation>
    <scope>NUCLEOTIDE SEQUENCE [LARGE SCALE GENOMIC DNA]</scope>
    <source>
        <strain evidence="14 15">FDAARGOS_656</strain>
    </source>
</reference>
<evidence type="ECO:0000256" key="5">
    <source>
        <dbReference type="ARBA" id="ARBA00022679"/>
    </source>
</evidence>
<evidence type="ECO:0000256" key="12">
    <source>
        <dbReference type="RuleBase" id="RU363018"/>
    </source>
</evidence>
<evidence type="ECO:0000256" key="11">
    <source>
        <dbReference type="ARBA" id="ARBA00064670"/>
    </source>
</evidence>
<dbReference type="HAMAP" id="MF_01139">
    <property type="entry name" value="ISPT"/>
    <property type="match status" value="1"/>
</dbReference>
<dbReference type="NCBIfam" id="TIGR00055">
    <property type="entry name" value="uppS"/>
    <property type="match status" value="1"/>
</dbReference>
<comment type="subunit">
    <text evidence="11">Forms an active dehydrodolichyl diphosphate synthase complex with NUS1.</text>
</comment>
<keyword evidence="5 12" id="KW-0808">Transferase</keyword>
<dbReference type="EMBL" id="JABWAD010000069">
    <property type="protein sequence ID" value="KAF6060026.1"/>
    <property type="molecule type" value="Genomic_DNA"/>
</dbReference>
<evidence type="ECO:0000256" key="4">
    <source>
        <dbReference type="ARBA" id="ARBA00005432"/>
    </source>
</evidence>
<evidence type="ECO:0000256" key="9">
    <source>
        <dbReference type="ARBA" id="ARBA00047353"/>
    </source>
</evidence>
<dbReference type="PANTHER" id="PTHR10291:SF43">
    <property type="entry name" value="DEHYDRODOLICHYL DIPHOSPHATE SYNTHASE COMPLEX SUBUNIT DHDDS"/>
    <property type="match status" value="1"/>
</dbReference>
<dbReference type="SMR" id="A0A8H6F1I6"/>
<evidence type="ECO:0000313" key="14">
    <source>
        <dbReference type="EMBL" id="KAF6060026.1"/>
    </source>
</evidence>
<evidence type="ECO:0000256" key="1">
    <source>
        <dbReference type="ARBA" id="ARBA00001946"/>
    </source>
</evidence>
<accession>A0A8H6F1I6</accession>
<comment type="pathway">
    <text evidence="3">Protein modification; protein glycosylation.</text>
</comment>
<dbReference type="Pfam" id="PF01255">
    <property type="entry name" value="Prenyltransf"/>
    <property type="match status" value="1"/>
</dbReference>
<dbReference type="GO" id="GO:0005789">
    <property type="term" value="C:endoplasmic reticulum membrane"/>
    <property type="evidence" value="ECO:0007669"/>
    <property type="project" value="UniProtKB-SubCell"/>
</dbReference>
<evidence type="ECO:0000256" key="2">
    <source>
        <dbReference type="ARBA" id="ARBA00004406"/>
    </source>
</evidence>
<dbReference type="CDD" id="cd00475">
    <property type="entry name" value="Cis_IPPS"/>
    <property type="match status" value="1"/>
</dbReference>
<dbReference type="GO" id="GO:0016094">
    <property type="term" value="P:polyprenol biosynthetic process"/>
    <property type="evidence" value="ECO:0007669"/>
    <property type="project" value="TreeGrafter"/>
</dbReference>
<dbReference type="PROSITE" id="PS01066">
    <property type="entry name" value="UPP_SYNTHASE"/>
    <property type="match status" value="1"/>
</dbReference>
<keyword evidence="8" id="KW-0472">Membrane</keyword>
<dbReference type="GO" id="GO:1904423">
    <property type="term" value="C:dehydrodolichyl diphosphate synthase complex"/>
    <property type="evidence" value="ECO:0007669"/>
    <property type="project" value="EnsemblFungi"/>
</dbReference>
<dbReference type="GO" id="GO:0045547">
    <property type="term" value="F:ditrans,polycis-polyprenyl diphosphate synthase [(2E,6E)-farnesyl diphosphate specific] activity"/>
    <property type="evidence" value="ECO:0007669"/>
    <property type="project" value="UniProtKB-EC"/>
</dbReference>
<dbReference type="OMA" id="FDRRDLW"/>
<evidence type="ECO:0000256" key="3">
    <source>
        <dbReference type="ARBA" id="ARBA00004922"/>
    </source>
</evidence>
<dbReference type="EC" id="2.5.1.-" evidence="12"/>
<comment type="similarity">
    <text evidence="4 12">Belongs to the UPP synthase family.</text>
</comment>
<proteinExistence type="inferred from homology"/>
<dbReference type="GO" id="GO:0043048">
    <property type="term" value="P:dolichyl monophosphate biosynthetic process"/>
    <property type="evidence" value="ECO:0007669"/>
    <property type="project" value="EnsemblFungi"/>
</dbReference>
<dbReference type="InterPro" id="IPR036424">
    <property type="entry name" value="UPP_synth-like_sf"/>
</dbReference>
<dbReference type="InterPro" id="IPR018520">
    <property type="entry name" value="UPP_synth-like_CS"/>
</dbReference>
<feature type="region of interest" description="Disordered" evidence="13">
    <location>
        <begin position="283"/>
        <end position="328"/>
    </location>
</feature>
<feature type="compositionally biased region" description="Acidic residues" evidence="13">
    <location>
        <begin position="309"/>
        <end position="322"/>
    </location>
</feature>
<comment type="caution">
    <text evidence="14">The sequence shown here is derived from an EMBL/GenBank/DDBJ whole genome shotgun (WGS) entry which is preliminary data.</text>
</comment>
<dbReference type="GO" id="GO:0005811">
    <property type="term" value="C:lipid droplet"/>
    <property type="evidence" value="ECO:0007669"/>
    <property type="project" value="EnsemblFungi"/>
</dbReference>
<dbReference type="InterPro" id="IPR001441">
    <property type="entry name" value="UPP_synth-like"/>
</dbReference>
<dbReference type="SUPFAM" id="SSF64005">
    <property type="entry name" value="Undecaprenyl diphosphate synthase"/>
    <property type="match status" value="1"/>
</dbReference>
<keyword evidence="7" id="KW-0460">Magnesium</keyword>
<evidence type="ECO:0000313" key="15">
    <source>
        <dbReference type="Proteomes" id="UP000536275"/>
    </source>
</evidence>
<gene>
    <name evidence="14" type="ORF">FOB64_007007</name>
</gene>
<evidence type="ECO:0000256" key="10">
    <source>
        <dbReference type="ARBA" id="ARBA00058504"/>
    </source>
</evidence>
<comment type="subcellular location">
    <subcellularLocation>
        <location evidence="2">Endoplasmic reticulum membrane</location>
        <topology evidence="2">Peripheral membrane protein</topology>
    </subcellularLocation>
</comment>